<protein>
    <submittedName>
        <fullName evidence="1">Proteobacterial sortase system OmpA family protein</fullName>
    </submittedName>
</protein>
<dbReference type="Proteomes" id="UP000251647">
    <property type="component" value="Unassembled WGS sequence"/>
</dbReference>
<organism evidence="1 2">
    <name type="scientific">Photobacterium damselae</name>
    <dbReference type="NCBI Taxonomy" id="38293"/>
    <lineage>
        <taxon>Bacteria</taxon>
        <taxon>Pseudomonadati</taxon>
        <taxon>Pseudomonadota</taxon>
        <taxon>Gammaproteobacteria</taxon>
        <taxon>Vibrionales</taxon>
        <taxon>Vibrionaceae</taxon>
        <taxon>Photobacterium</taxon>
    </lineage>
</organism>
<proteinExistence type="predicted"/>
<reference evidence="1 2" key="1">
    <citation type="submission" date="2018-06" db="EMBL/GenBank/DDBJ databases">
        <authorList>
            <consortium name="Pathogen Informatics"/>
            <person name="Doyle S."/>
        </authorList>
    </citation>
    <scope>NUCLEOTIDE SEQUENCE [LARGE SCALE GENOMIC DNA]</scope>
    <source>
        <strain evidence="1 2">NCTC11647</strain>
    </source>
</reference>
<evidence type="ECO:0000313" key="2">
    <source>
        <dbReference type="Proteomes" id="UP000251647"/>
    </source>
</evidence>
<dbReference type="AlphaFoldDB" id="A0A2T3QLF9"/>
<evidence type="ECO:0000313" key="1">
    <source>
        <dbReference type="EMBL" id="SPY44011.1"/>
    </source>
</evidence>
<gene>
    <name evidence="1" type="ORF">NCTC11647_02946</name>
</gene>
<sequence length="79" mass="8112">MSYGLLSLGQDTRQQALNGLRNAANQEQEREQINQQLKNAQRTQTMGSIGSGVAIGAMAGGPVGALLGAGAGLILGELF</sequence>
<name>A0A2T3QLF9_PHODM</name>
<accession>A0A2T3QLF9</accession>
<dbReference type="EMBL" id="UATL01000005">
    <property type="protein sequence ID" value="SPY44011.1"/>
    <property type="molecule type" value="Genomic_DNA"/>
</dbReference>
<dbReference type="RefSeq" id="WP_036765802.1">
    <property type="nucleotide sequence ID" value="NZ_PYOG01000006.1"/>
</dbReference>